<evidence type="ECO:0000256" key="1">
    <source>
        <dbReference type="SAM" id="MobiDB-lite"/>
    </source>
</evidence>
<feature type="region of interest" description="Disordered" evidence="1">
    <location>
        <begin position="96"/>
        <end position="116"/>
    </location>
</feature>
<protein>
    <submittedName>
        <fullName evidence="2">Uncharacterized protein</fullName>
    </submittedName>
</protein>
<dbReference type="Proteomes" id="UP001431783">
    <property type="component" value="Unassembled WGS sequence"/>
</dbReference>
<reference evidence="2 3" key="1">
    <citation type="submission" date="2023-03" db="EMBL/GenBank/DDBJ databases">
        <title>Genome insight into feeding habits of ladybird beetles.</title>
        <authorList>
            <person name="Li H.-S."/>
            <person name="Huang Y.-H."/>
            <person name="Pang H."/>
        </authorList>
    </citation>
    <scope>NUCLEOTIDE SEQUENCE [LARGE SCALE GENOMIC DNA]</scope>
    <source>
        <strain evidence="2">SYSU_2023b</strain>
        <tissue evidence="2">Whole body</tissue>
    </source>
</reference>
<dbReference type="EMBL" id="JARQZJ010000031">
    <property type="protein sequence ID" value="KAK9874039.1"/>
    <property type="molecule type" value="Genomic_DNA"/>
</dbReference>
<accession>A0AAW1TTE3</accession>
<feature type="region of interest" description="Disordered" evidence="1">
    <location>
        <begin position="1"/>
        <end position="52"/>
    </location>
</feature>
<dbReference type="AlphaFoldDB" id="A0AAW1TTE3"/>
<evidence type="ECO:0000313" key="3">
    <source>
        <dbReference type="Proteomes" id="UP001431783"/>
    </source>
</evidence>
<feature type="compositionally biased region" description="Low complexity" evidence="1">
    <location>
        <begin position="33"/>
        <end position="43"/>
    </location>
</feature>
<feature type="compositionally biased region" description="Pro residues" evidence="1">
    <location>
        <begin position="1"/>
        <end position="10"/>
    </location>
</feature>
<name>A0AAW1TTE3_9CUCU</name>
<proteinExistence type="predicted"/>
<gene>
    <name evidence="2" type="ORF">WA026_002392</name>
</gene>
<evidence type="ECO:0000313" key="2">
    <source>
        <dbReference type="EMBL" id="KAK9874039.1"/>
    </source>
</evidence>
<keyword evidence="3" id="KW-1185">Reference proteome</keyword>
<comment type="caution">
    <text evidence="2">The sequence shown here is derived from an EMBL/GenBank/DDBJ whole genome shotgun (WGS) entry which is preliminary data.</text>
</comment>
<sequence>METTKLPPPSESSQKPKLVKKPKKVTKSKKSKSSQQRQLSPPSKMDKMDDPERKLYNLYENFHNPDTKDAEAEIKIAEHNRIDVLRDMLIKIFGSENLNPLNKSETQTQGKNKTDS</sequence>
<organism evidence="2 3">
    <name type="scientific">Henosepilachna vigintioctopunctata</name>
    <dbReference type="NCBI Taxonomy" id="420089"/>
    <lineage>
        <taxon>Eukaryota</taxon>
        <taxon>Metazoa</taxon>
        <taxon>Ecdysozoa</taxon>
        <taxon>Arthropoda</taxon>
        <taxon>Hexapoda</taxon>
        <taxon>Insecta</taxon>
        <taxon>Pterygota</taxon>
        <taxon>Neoptera</taxon>
        <taxon>Endopterygota</taxon>
        <taxon>Coleoptera</taxon>
        <taxon>Polyphaga</taxon>
        <taxon>Cucujiformia</taxon>
        <taxon>Coccinelloidea</taxon>
        <taxon>Coccinellidae</taxon>
        <taxon>Epilachninae</taxon>
        <taxon>Epilachnini</taxon>
        <taxon>Henosepilachna</taxon>
    </lineage>
</organism>
<feature type="compositionally biased region" description="Basic residues" evidence="1">
    <location>
        <begin position="17"/>
        <end position="32"/>
    </location>
</feature>